<feature type="compositionally biased region" description="Basic and acidic residues" evidence="1">
    <location>
        <begin position="39"/>
        <end position="55"/>
    </location>
</feature>
<name>A0A2T7CGC5_9POAL</name>
<feature type="region of interest" description="Disordered" evidence="1">
    <location>
        <begin position="1"/>
        <end position="55"/>
    </location>
</feature>
<proteinExistence type="predicted"/>
<protein>
    <submittedName>
        <fullName evidence="2">Uncharacterized protein</fullName>
    </submittedName>
</protein>
<dbReference type="AlphaFoldDB" id="A0A2T7CGC5"/>
<sequence length="55" mass="5780">MRQGEAASGGPLRKGPPQRAAGCSGRRRPIEEGGAEDATSERSGSEEGRRIRTVT</sequence>
<evidence type="ECO:0000313" key="3">
    <source>
        <dbReference type="Proteomes" id="UP000244336"/>
    </source>
</evidence>
<reference evidence="2 3" key="1">
    <citation type="submission" date="2018-04" db="EMBL/GenBank/DDBJ databases">
        <title>WGS assembly of Panicum hallii var. hallii HAL2.</title>
        <authorList>
            <person name="Lovell J."/>
            <person name="Jenkins J."/>
            <person name="Lowry D."/>
            <person name="Mamidi S."/>
            <person name="Sreedasyam A."/>
            <person name="Weng X."/>
            <person name="Barry K."/>
            <person name="Bonette J."/>
            <person name="Campitelli B."/>
            <person name="Daum C."/>
            <person name="Gordon S."/>
            <person name="Gould B."/>
            <person name="Lipzen A."/>
            <person name="MacQueen A."/>
            <person name="Palacio-Mejia J."/>
            <person name="Plott C."/>
            <person name="Shakirov E."/>
            <person name="Shu S."/>
            <person name="Yoshinaga Y."/>
            <person name="Zane M."/>
            <person name="Rokhsar D."/>
            <person name="Grimwood J."/>
            <person name="Schmutz J."/>
            <person name="Juenger T."/>
        </authorList>
    </citation>
    <scope>NUCLEOTIDE SEQUENCE [LARGE SCALE GENOMIC DNA]</scope>
    <source>
        <strain evidence="3">cv. HAL2</strain>
    </source>
</reference>
<evidence type="ECO:0000256" key="1">
    <source>
        <dbReference type="SAM" id="MobiDB-lite"/>
    </source>
</evidence>
<keyword evidence="3" id="KW-1185">Reference proteome</keyword>
<gene>
    <name evidence="2" type="ORF">GQ55_9G579400</name>
</gene>
<dbReference type="Proteomes" id="UP000244336">
    <property type="component" value="Chromosome 9"/>
</dbReference>
<evidence type="ECO:0000313" key="2">
    <source>
        <dbReference type="EMBL" id="PUZ42400.1"/>
    </source>
</evidence>
<dbReference type="EMBL" id="CM009757">
    <property type="protein sequence ID" value="PUZ42400.1"/>
    <property type="molecule type" value="Genomic_DNA"/>
</dbReference>
<accession>A0A2T7CGC5</accession>
<organism evidence="2 3">
    <name type="scientific">Panicum hallii var. hallii</name>
    <dbReference type="NCBI Taxonomy" id="1504633"/>
    <lineage>
        <taxon>Eukaryota</taxon>
        <taxon>Viridiplantae</taxon>
        <taxon>Streptophyta</taxon>
        <taxon>Embryophyta</taxon>
        <taxon>Tracheophyta</taxon>
        <taxon>Spermatophyta</taxon>
        <taxon>Magnoliopsida</taxon>
        <taxon>Liliopsida</taxon>
        <taxon>Poales</taxon>
        <taxon>Poaceae</taxon>
        <taxon>PACMAD clade</taxon>
        <taxon>Panicoideae</taxon>
        <taxon>Panicodae</taxon>
        <taxon>Paniceae</taxon>
        <taxon>Panicinae</taxon>
        <taxon>Panicum</taxon>
        <taxon>Panicum sect. Panicum</taxon>
    </lineage>
</organism>
<dbReference type="Gramene" id="PUZ42400">
    <property type="protein sequence ID" value="PUZ42400"/>
    <property type="gene ID" value="GQ55_9G579400"/>
</dbReference>